<keyword evidence="9" id="KW-0677">Repeat</keyword>
<dbReference type="InterPro" id="IPR017441">
    <property type="entry name" value="Protein_kinase_ATP_BS"/>
</dbReference>
<proteinExistence type="predicted"/>
<dbReference type="EC" id="2.7.11.1" evidence="2"/>
<reference evidence="23" key="1">
    <citation type="journal article" date="2017" name="Nature">
        <title>The sunflower genome provides insights into oil metabolism, flowering and Asterid evolution.</title>
        <authorList>
            <person name="Badouin H."/>
            <person name="Gouzy J."/>
            <person name="Grassa C.J."/>
            <person name="Murat F."/>
            <person name="Staton S.E."/>
            <person name="Cottret L."/>
            <person name="Lelandais-Briere C."/>
            <person name="Owens G.L."/>
            <person name="Carrere S."/>
            <person name="Mayjonade B."/>
            <person name="Legrand L."/>
            <person name="Gill N."/>
            <person name="Kane N.C."/>
            <person name="Bowers J.E."/>
            <person name="Hubner S."/>
            <person name="Bellec A."/>
            <person name="Berard A."/>
            <person name="Berges H."/>
            <person name="Blanchet N."/>
            <person name="Boniface M.C."/>
            <person name="Brunel D."/>
            <person name="Catrice O."/>
            <person name="Chaidir N."/>
            <person name="Claudel C."/>
            <person name="Donnadieu C."/>
            <person name="Faraut T."/>
            <person name="Fievet G."/>
            <person name="Helmstetter N."/>
            <person name="King M."/>
            <person name="Knapp S.J."/>
            <person name="Lai Z."/>
            <person name="Le Paslier M.C."/>
            <person name="Lippi Y."/>
            <person name="Lorenzon L."/>
            <person name="Mandel J.R."/>
            <person name="Marage G."/>
            <person name="Marchand G."/>
            <person name="Marquand E."/>
            <person name="Bret-Mestries E."/>
            <person name="Morien E."/>
            <person name="Nambeesan S."/>
            <person name="Nguyen T."/>
            <person name="Pegot-Espagnet P."/>
            <person name="Pouilly N."/>
            <person name="Raftis F."/>
            <person name="Sallet E."/>
            <person name="Schiex T."/>
            <person name="Thomas J."/>
            <person name="Vandecasteele C."/>
            <person name="Vares D."/>
            <person name="Vear F."/>
            <person name="Vautrin S."/>
            <person name="Crespi M."/>
            <person name="Mangin B."/>
            <person name="Burke J.M."/>
            <person name="Salse J."/>
            <person name="Munos S."/>
            <person name="Vincourt P."/>
            <person name="Rieseberg L.H."/>
            <person name="Langlade N.B."/>
        </authorList>
    </citation>
    <scope>NUCLEOTIDE SEQUENCE [LARGE SCALE GENOMIC DNA]</scope>
    <source>
        <strain evidence="23">cv. SF193</strain>
    </source>
</reference>
<evidence type="ECO:0000256" key="16">
    <source>
        <dbReference type="ARBA" id="ARBA00023180"/>
    </source>
</evidence>
<dbReference type="InterPro" id="IPR008271">
    <property type="entry name" value="Ser/Thr_kinase_AS"/>
</dbReference>
<keyword evidence="15" id="KW-0675">Receptor</keyword>
<keyword evidence="8" id="KW-0732">Signal</keyword>
<dbReference type="CDD" id="cd14066">
    <property type="entry name" value="STKc_IRAK"/>
    <property type="match status" value="1"/>
</dbReference>
<dbReference type="Pfam" id="PF07714">
    <property type="entry name" value="PK_Tyr_Ser-Thr"/>
    <property type="match status" value="1"/>
</dbReference>
<dbReference type="InterPro" id="IPR000719">
    <property type="entry name" value="Prot_kinase_dom"/>
</dbReference>
<dbReference type="SUPFAM" id="SSF56112">
    <property type="entry name" value="Protein kinase-like (PK-like)"/>
    <property type="match status" value="1"/>
</dbReference>
<keyword evidence="6" id="KW-0808">Transferase</keyword>
<keyword evidence="11 22" id="KW-0418">Kinase</keyword>
<evidence type="ECO:0000256" key="14">
    <source>
        <dbReference type="ARBA" id="ARBA00023136"/>
    </source>
</evidence>
<dbReference type="FunFam" id="3.30.200.20:FF:000217">
    <property type="entry name" value="probable LRR receptor-like serine/threonine-protein kinase At1g53430"/>
    <property type="match status" value="1"/>
</dbReference>
<dbReference type="PANTHER" id="PTHR48006:SF68">
    <property type="entry name" value="PROTEIN KINASE DOMAIN-CONTAINING PROTEIN"/>
    <property type="match status" value="1"/>
</dbReference>
<protein>
    <recommendedName>
        <fullName evidence="2">non-specific serine/threonine protein kinase</fullName>
        <ecNumber evidence="2">2.7.11.1</ecNumber>
    </recommendedName>
</protein>
<keyword evidence="10 19" id="KW-0547">Nucleotide-binding</keyword>
<dbReference type="InParanoid" id="A0A251VEM3"/>
<comment type="subcellular location">
    <subcellularLocation>
        <location evidence="1">Membrane</location>
        <topology evidence="1">Single-pass type I membrane protein</topology>
    </subcellularLocation>
</comment>
<organism evidence="22 23">
    <name type="scientific">Helianthus annuus</name>
    <name type="common">Common sunflower</name>
    <dbReference type="NCBI Taxonomy" id="4232"/>
    <lineage>
        <taxon>Eukaryota</taxon>
        <taxon>Viridiplantae</taxon>
        <taxon>Streptophyta</taxon>
        <taxon>Embryophyta</taxon>
        <taxon>Tracheophyta</taxon>
        <taxon>Spermatophyta</taxon>
        <taxon>Magnoliopsida</taxon>
        <taxon>eudicotyledons</taxon>
        <taxon>Gunneridae</taxon>
        <taxon>Pentapetalae</taxon>
        <taxon>asterids</taxon>
        <taxon>campanulids</taxon>
        <taxon>Asterales</taxon>
        <taxon>Asteraceae</taxon>
        <taxon>Asteroideae</taxon>
        <taxon>Heliantheae alliance</taxon>
        <taxon>Heliantheae</taxon>
        <taxon>Helianthus</taxon>
    </lineage>
</organism>
<dbReference type="Gene3D" id="3.30.200.20">
    <property type="entry name" value="Phosphorylase Kinase, domain 1"/>
    <property type="match status" value="1"/>
</dbReference>
<keyword evidence="12 19" id="KW-0067">ATP-binding</keyword>
<feature type="transmembrane region" description="Helical" evidence="20">
    <location>
        <begin position="204"/>
        <end position="226"/>
    </location>
</feature>
<dbReference type="GO" id="GO:0004674">
    <property type="term" value="F:protein serine/threonine kinase activity"/>
    <property type="evidence" value="ECO:0000318"/>
    <property type="project" value="GO_Central"/>
</dbReference>
<evidence type="ECO:0000256" key="9">
    <source>
        <dbReference type="ARBA" id="ARBA00022737"/>
    </source>
</evidence>
<evidence type="ECO:0000256" key="15">
    <source>
        <dbReference type="ARBA" id="ARBA00023170"/>
    </source>
</evidence>
<comment type="catalytic activity">
    <reaction evidence="17">
        <text>L-threonyl-[protein] + ATP = O-phospho-L-threonyl-[protein] + ADP + H(+)</text>
        <dbReference type="Rhea" id="RHEA:46608"/>
        <dbReference type="Rhea" id="RHEA-COMP:11060"/>
        <dbReference type="Rhea" id="RHEA-COMP:11605"/>
        <dbReference type="ChEBI" id="CHEBI:15378"/>
        <dbReference type="ChEBI" id="CHEBI:30013"/>
        <dbReference type="ChEBI" id="CHEBI:30616"/>
        <dbReference type="ChEBI" id="CHEBI:61977"/>
        <dbReference type="ChEBI" id="CHEBI:456216"/>
        <dbReference type="EC" id="2.7.11.1"/>
    </reaction>
</comment>
<feature type="binding site" evidence="19">
    <location>
        <position position="291"/>
    </location>
    <ligand>
        <name>ATP</name>
        <dbReference type="ChEBI" id="CHEBI:30616"/>
    </ligand>
</feature>
<evidence type="ECO:0000256" key="17">
    <source>
        <dbReference type="ARBA" id="ARBA00047899"/>
    </source>
</evidence>
<evidence type="ECO:0000256" key="10">
    <source>
        <dbReference type="ARBA" id="ARBA00022741"/>
    </source>
</evidence>
<dbReference type="PROSITE" id="PS50011">
    <property type="entry name" value="PROTEIN_KINASE_DOM"/>
    <property type="match status" value="1"/>
</dbReference>
<gene>
    <name evidence="22" type="ORF">HannXRQ_Chr02g0031251</name>
</gene>
<dbReference type="InterPro" id="IPR001245">
    <property type="entry name" value="Ser-Thr/Tyr_kinase_cat_dom"/>
</dbReference>
<evidence type="ECO:0000256" key="3">
    <source>
        <dbReference type="ARBA" id="ARBA00022527"/>
    </source>
</evidence>
<dbReference type="Proteomes" id="UP000215914">
    <property type="component" value="Chromosome 2"/>
</dbReference>
<keyword evidence="5" id="KW-0433">Leucine-rich repeat</keyword>
<dbReference type="Gene3D" id="2.60.120.430">
    <property type="entry name" value="Galactose-binding lectin"/>
    <property type="match status" value="1"/>
</dbReference>
<dbReference type="SMART" id="SM00220">
    <property type="entry name" value="S_TKc"/>
    <property type="match status" value="1"/>
</dbReference>
<keyword evidence="23" id="KW-1185">Reference proteome</keyword>
<evidence type="ECO:0000256" key="2">
    <source>
        <dbReference type="ARBA" id="ARBA00012513"/>
    </source>
</evidence>
<dbReference type="InterPro" id="IPR021720">
    <property type="entry name" value="Malectin_dom"/>
</dbReference>
<accession>A0A251VEM3</accession>
<evidence type="ECO:0000256" key="7">
    <source>
        <dbReference type="ARBA" id="ARBA00022692"/>
    </source>
</evidence>
<evidence type="ECO:0000256" key="8">
    <source>
        <dbReference type="ARBA" id="ARBA00022729"/>
    </source>
</evidence>
<evidence type="ECO:0000256" key="5">
    <source>
        <dbReference type="ARBA" id="ARBA00022614"/>
    </source>
</evidence>
<dbReference type="PROSITE" id="PS00108">
    <property type="entry name" value="PROTEIN_KINASE_ST"/>
    <property type="match status" value="1"/>
</dbReference>
<evidence type="ECO:0000313" key="22">
    <source>
        <dbReference type="EMBL" id="OTG33131.1"/>
    </source>
</evidence>
<evidence type="ECO:0000256" key="6">
    <source>
        <dbReference type="ARBA" id="ARBA00022679"/>
    </source>
</evidence>
<keyword evidence="4" id="KW-0597">Phosphoprotein</keyword>
<evidence type="ECO:0000256" key="4">
    <source>
        <dbReference type="ARBA" id="ARBA00022553"/>
    </source>
</evidence>
<keyword evidence="13 20" id="KW-1133">Transmembrane helix</keyword>
<dbReference type="FunFam" id="2.60.120.430:FF:000004">
    <property type="entry name" value="Putative leucine-rich repeat receptor-like serine/threonine-protein kinase"/>
    <property type="match status" value="1"/>
</dbReference>
<comment type="catalytic activity">
    <reaction evidence="18">
        <text>L-seryl-[protein] + ATP = O-phospho-L-seryl-[protein] + ADP + H(+)</text>
        <dbReference type="Rhea" id="RHEA:17989"/>
        <dbReference type="Rhea" id="RHEA-COMP:9863"/>
        <dbReference type="Rhea" id="RHEA-COMP:11604"/>
        <dbReference type="ChEBI" id="CHEBI:15378"/>
        <dbReference type="ChEBI" id="CHEBI:29999"/>
        <dbReference type="ChEBI" id="CHEBI:30616"/>
        <dbReference type="ChEBI" id="CHEBI:83421"/>
        <dbReference type="ChEBI" id="CHEBI:456216"/>
        <dbReference type="EC" id="2.7.11.1"/>
    </reaction>
</comment>
<dbReference type="AlphaFoldDB" id="A0A251VEM3"/>
<dbReference type="InterPro" id="IPR011009">
    <property type="entry name" value="Kinase-like_dom_sf"/>
</dbReference>
<sequence length="598" mass="67015">MNNICSLYINCGDYDVTVNNTNYEGDTERKGPSSYYNAGNWAFSSTGAFVYDIRYPNTYILSNTSNLNNISTVNTALYTKARTAANSLTYYGLCLMNGHYTVRLHFAEIVFTEYSPRKRVFDVYVQGELKLKDFDIIKEAGGIGRELIKSYTVNVKNNTLKIQLYWAGKGKPNFPLTETNGPIISAISVDAKFKPRKYSKKNKVALIVGTVSGGIVFVFLIIVILWRKGYIMVEKAANIELRGIDLQTGIFTMRQIKAATKNFDPSNKLGEGGFGSVYKGRLSDGTIIAVKQLSSKSKQGAREFVNEVGLISALRHPNLVRLYGCCVEGNQMILVYEYMENNCLSQALLGTNKVIKAKLTWPMRINVCKGIAQGLVYLHEESNLRIIHRDIKASNVLLDENWNAKISDFGLAKLNDDGNTHISTRIVGTMGYLAPEYAMRGHLTTKADVYSFGILALEIVSGISCNKSFSYETEECLYLFDWVWLLHEKETILELVDPDLGSEYSSEEALTIIQVALLCTKASTFARPTMSQTLSVLEGRTNIQDLEKELRPSTTHLDIRRLRKQLWLDHSETDPTSAEPPTTESFVTDSFITESFIS</sequence>
<dbReference type="Gene3D" id="1.10.510.10">
    <property type="entry name" value="Transferase(Phosphotransferase) domain 1"/>
    <property type="match status" value="1"/>
</dbReference>
<keyword evidence="14 20" id="KW-0472">Membrane</keyword>
<evidence type="ECO:0000256" key="18">
    <source>
        <dbReference type="ARBA" id="ARBA00048679"/>
    </source>
</evidence>
<evidence type="ECO:0000256" key="12">
    <source>
        <dbReference type="ARBA" id="ARBA00022840"/>
    </source>
</evidence>
<dbReference type="PANTHER" id="PTHR48006">
    <property type="entry name" value="LEUCINE-RICH REPEAT-CONTAINING PROTEIN DDB_G0281931-RELATED"/>
    <property type="match status" value="1"/>
</dbReference>
<dbReference type="GO" id="GO:0016020">
    <property type="term" value="C:membrane"/>
    <property type="evidence" value="ECO:0007669"/>
    <property type="project" value="UniProtKB-SubCell"/>
</dbReference>
<keyword evidence="7 20" id="KW-0812">Transmembrane</keyword>
<keyword evidence="16" id="KW-0325">Glycoprotein</keyword>
<dbReference type="GO" id="GO:0005524">
    <property type="term" value="F:ATP binding"/>
    <property type="evidence" value="ECO:0007669"/>
    <property type="project" value="UniProtKB-UniRule"/>
</dbReference>
<keyword evidence="3" id="KW-0723">Serine/threonine-protein kinase</keyword>
<dbReference type="EMBL" id="CM007891">
    <property type="protein sequence ID" value="OTG33131.1"/>
    <property type="molecule type" value="Genomic_DNA"/>
</dbReference>
<evidence type="ECO:0000256" key="11">
    <source>
        <dbReference type="ARBA" id="ARBA00022777"/>
    </source>
</evidence>
<name>A0A251VEM3_HELAN</name>
<dbReference type="PROSITE" id="PS00107">
    <property type="entry name" value="PROTEIN_KINASE_ATP"/>
    <property type="match status" value="1"/>
</dbReference>
<dbReference type="InterPro" id="IPR051824">
    <property type="entry name" value="LRR_Rcpt-Like_S/T_Kinase"/>
</dbReference>
<dbReference type="FunFam" id="1.10.510.10:FF:000044">
    <property type="entry name" value="Putative LRR receptor-like serine/threonine-protein kinase"/>
    <property type="match status" value="1"/>
</dbReference>
<dbReference type="Pfam" id="PF11721">
    <property type="entry name" value="Malectin"/>
    <property type="match status" value="1"/>
</dbReference>
<evidence type="ECO:0000256" key="19">
    <source>
        <dbReference type="PROSITE-ProRule" id="PRU10141"/>
    </source>
</evidence>
<evidence type="ECO:0000259" key="21">
    <source>
        <dbReference type="PROSITE" id="PS50011"/>
    </source>
</evidence>
<evidence type="ECO:0000313" key="23">
    <source>
        <dbReference type="Proteomes" id="UP000215914"/>
    </source>
</evidence>
<evidence type="ECO:0000256" key="20">
    <source>
        <dbReference type="SAM" id="Phobius"/>
    </source>
</evidence>
<evidence type="ECO:0000256" key="1">
    <source>
        <dbReference type="ARBA" id="ARBA00004479"/>
    </source>
</evidence>
<evidence type="ECO:0000256" key="13">
    <source>
        <dbReference type="ARBA" id="ARBA00022989"/>
    </source>
</evidence>
<feature type="domain" description="Protein kinase" evidence="21">
    <location>
        <begin position="263"/>
        <end position="543"/>
    </location>
</feature>
<dbReference type="OMA" id="MNNICSL"/>